<protein>
    <submittedName>
        <fullName evidence="2">Uncharacterized protein</fullName>
    </submittedName>
</protein>
<name>A0A1I6N3B3_9RHOB</name>
<keyword evidence="1" id="KW-0812">Transmembrane</keyword>
<gene>
    <name evidence="2" type="ORF">SAMN05444714_3246</name>
</gene>
<feature type="transmembrane region" description="Helical" evidence="1">
    <location>
        <begin position="70"/>
        <end position="90"/>
    </location>
</feature>
<feature type="transmembrane region" description="Helical" evidence="1">
    <location>
        <begin position="102"/>
        <end position="125"/>
    </location>
</feature>
<accession>A0A1I6N3B3</accession>
<organism evidence="2 3">
    <name type="scientific">Yoonia litorea</name>
    <dbReference type="NCBI Taxonomy" id="1123755"/>
    <lineage>
        <taxon>Bacteria</taxon>
        <taxon>Pseudomonadati</taxon>
        <taxon>Pseudomonadota</taxon>
        <taxon>Alphaproteobacteria</taxon>
        <taxon>Rhodobacterales</taxon>
        <taxon>Paracoccaceae</taxon>
        <taxon>Yoonia</taxon>
    </lineage>
</organism>
<dbReference type="AlphaFoldDB" id="A0A1I6N3B3"/>
<keyword evidence="1" id="KW-0472">Membrane</keyword>
<proteinExistence type="predicted"/>
<evidence type="ECO:0000313" key="2">
    <source>
        <dbReference type="EMBL" id="SFS22331.1"/>
    </source>
</evidence>
<reference evidence="2 3" key="1">
    <citation type="submission" date="2016-10" db="EMBL/GenBank/DDBJ databases">
        <authorList>
            <person name="de Groot N.N."/>
        </authorList>
    </citation>
    <scope>NUCLEOTIDE SEQUENCE [LARGE SCALE GENOMIC DNA]</scope>
    <source>
        <strain evidence="2 3">DSM 29433</strain>
    </source>
</reference>
<feature type="transmembrane region" description="Helical" evidence="1">
    <location>
        <begin position="160"/>
        <end position="178"/>
    </location>
</feature>
<keyword evidence="1" id="KW-1133">Transmembrane helix</keyword>
<evidence type="ECO:0000256" key="1">
    <source>
        <dbReference type="SAM" id="Phobius"/>
    </source>
</evidence>
<feature type="transmembrane region" description="Helical" evidence="1">
    <location>
        <begin position="190"/>
        <end position="210"/>
    </location>
</feature>
<feature type="transmembrane region" description="Helical" evidence="1">
    <location>
        <begin position="26"/>
        <end position="50"/>
    </location>
</feature>
<dbReference type="Proteomes" id="UP000198926">
    <property type="component" value="Unassembled WGS sequence"/>
</dbReference>
<keyword evidence="3" id="KW-1185">Reference proteome</keyword>
<evidence type="ECO:0000313" key="3">
    <source>
        <dbReference type="Proteomes" id="UP000198926"/>
    </source>
</evidence>
<sequence>MPATPDVLAEERFERYFSPRLGFGRFCWNLILLSVASIVPLLVVFVLHTPDFATTLINYPAAASRFLRQVFTNGIPVVFIVNYVGFLLAVHGKQCEQMSAAVYLASDSAVRALTFVAMHILIYVLSADWFGSFGGNRFTALKVVGPTLSKSYLFENISGVYLYALLPGAIISHLAVIANKQKDLQRRRQSLPVAPIIVAAIGLVLLVTVYSSGLSRLFGTDGSASAL</sequence>
<dbReference type="EMBL" id="FOZM01000005">
    <property type="protein sequence ID" value="SFS22331.1"/>
    <property type="molecule type" value="Genomic_DNA"/>
</dbReference>
<dbReference type="STRING" id="1123755.SAMN05444714_3246"/>